<proteinExistence type="predicted"/>
<accession>A0ABU6J7H8</accession>
<evidence type="ECO:0000313" key="2">
    <source>
        <dbReference type="Proteomes" id="UP001352263"/>
    </source>
</evidence>
<evidence type="ECO:0000313" key="1">
    <source>
        <dbReference type="EMBL" id="MEC4719589.1"/>
    </source>
</evidence>
<name>A0ABU6J7H8_9BURK</name>
<dbReference type="EMBL" id="JAWIIV010000007">
    <property type="protein sequence ID" value="MEC4719589.1"/>
    <property type="molecule type" value="Genomic_DNA"/>
</dbReference>
<keyword evidence="2" id="KW-1185">Reference proteome</keyword>
<comment type="caution">
    <text evidence="1">The sequence shown here is derived from an EMBL/GenBank/DDBJ whole genome shotgun (WGS) entry which is preliminary data.</text>
</comment>
<protein>
    <submittedName>
        <fullName evidence="1">Uncharacterized protein</fullName>
    </submittedName>
</protein>
<dbReference type="Proteomes" id="UP001352263">
    <property type="component" value="Unassembled WGS sequence"/>
</dbReference>
<sequence>MRTDSALSRLKDGELCIVTTKDGEQEARWSVSGWCFFILHRGTPTICAADEIEEWRPASMDVTRRL</sequence>
<organism evidence="1 2">
    <name type="scientific">Noviherbaspirillum album</name>
    <dbReference type="NCBI Taxonomy" id="3080276"/>
    <lineage>
        <taxon>Bacteria</taxon>
        <taxon>Pseudomonadati</taxon>
        <taxon>Pseudomonadota</taxon>
        <taxon>Betaproteobacteria</taxon>
        <taxon>Burkholderiales</taxon>
        <taxon>Oxalobacteraceae</taxon>
        <taxon>Noviherbaspirillum</taxon>
    </lineage>
</organism>
<gene>
    <name evidence="1" type="ORF">RY831_10540</name>
</gene>
<reference evidence="1 2" key="1">
    <citation type="submission" date="2023-10" db="EMBL/GenBank/DDBJ databases">
        <title>Noviherbaspirillum sp. CPCC 100848 genome assembly.</title>
        <authorList>
            <person name="Li X.Y."/>
            <person name="Fang X.M."/>
        </authorList>
    </citation>
    <scope>NUCLEOTIDE SEQUENCE [LARGE SCALE GENOMIC DNA]</scope>
    <source>
        <strain evidence="1 2">CPCC 100848</strain>
    </source>
</reference>
<dbReference type="RefSeq" id="WP_326506304.1">
    <property type="nucleotide sequence ID" value="NZ_JAWIIV010000007.1"/>
</dbReference>